<keyword evidence="3" id="KW-1185">Reference proteome</keyword>
<evidence type="ECO:0000313" key="3">
    <source>
        <dbReference type="Proteomes" id="UP000048926"/>
    </source>
</evidence>
<feature type="region of interest" description="Disordered" evidence="1">
    <location>
        <begin position="1"/>
        <end position="29"/>
    </location>
</feature>
<proteinExistence type="predicted"/>
<organism evidence="2 3">
    <name type="scientific">Roseibium aggregatum</name>
    <dbReference type="NCBI Taxonomy" id="187304"/>
    <lineage>
        <taxon>Bacteria</taxon>
        <taxon>Pseudomonadati</taxon>
        <taxon>Pseudomonadota</taxon>
        <taxon>Alphaproteobacteria</taxon>
        <taxon>Hyphomicrobiales</taxon>
        <taxon>Stappiaceae</taxon>
        <taxon>Roseibium</taxon>
    </lineage>
</organism>
<dbReference type="AlphaFoldDB" id="A0A0M6Y6M5"/>
<accession>A0A0M6Y6M5</accession>
<feature type="compositionally biased region" description="Basic and acidic residues" evidence="1">
    <location>
        <begin position="13"/>
        <end position="29"/>
    </location>
</feature>
<dbReference type="EMBL" id="CXST01000002">
    <property type="protein sequence ID" value="CTQ44947.1"/>
    <property type="molecule type" value="Genomic_DNA"/>
</dbReference>
<evidence type="ECO:0000256" key="1">
    <source>
        <dbReference type="SAM" id="MobiDB-lite"/>
    </source>
</evidence>
<protein>
    <submittedName>
        <fullName evidence="2">Uncharacterized protein</fullName>
    </submittedName>
</protein>
<name>A0A0M6Y6M5_9HYPH</name>
<sequence>MKGPAGPFFDRPLSADHPGRSNTENGDRRAEGFSTCLLTKVKLWLPDPGSRFAWPRRRPRAWVLLPLRSQVLSCHEATSATYLVDVSPACRLRGQRILAA</sequence>
<gene>
    <name evidence="2" type="ORF">LAL4801_03394</name>
</gene>
<dbReference type="Proteomes" id="UP000048926">
    <property type="component" value="Unassembled WGS sequence"/>
</dbReference>
<reference evidence="3" key="1">
    <citation type="submission" date="2015-07" db="EMBL/GenBank/DDBJ databases">
        <authorList>
            <person name="Rodrigo-Torres Lidia"/>
            <person name="Arahal R.David."/>
        </authorList>
    </citation>
    <scope>NUCLEOTIDE SEQUENCE [LARGE SCALE GENOMIC DNA]</scope>
    <source>
        <strain evidence="3">CECT 4801</strain>
    </source>
</reference>
<evidence type="ECO:0000313" key="2">
    <source>
        <dbReference type="EMBL" id="CTQ44947.1"/>
    </source>
</evidence>